<feature type="non-terminal residue" evidence="1">
    <location>
        <position position="143"/>
    </location>
</feature>
<sequence>MRVGFRRACFFSYSPPNSGDHRLRLGSFINQSGRELNTDKIKVFPSSQADHSAHHSPVAERILYLPRTILHGLHTDEGESSRSRDVYVPEWTIPQRSHVDSPMWCRELMVHLAPLTAQEESNALTNPIALERAWFNLARWAMA</sequence>
<name>A0A699S1J3_TANCI</name>
<reference evidence="1" key="1">
    <citation type="journal article" date="2019" name="Sci. Rep.">
        <title>Draft genome of Tanacetum cinerariifolium, the natural source of mosquito coil.</title>
        <authorList>
            <person name="Yamashiro T."/>
            <person name="Shiraishi A."/>
            <person name="Satake H."/>
            <person name="Nakayama K."/>
        </authorList>
    </citation>
    <scope>NUCLEOTIDE SEQUENCE</scope>
</reference>
<accession>A0A699S1J3</accession>
<dbReference type="AlphaFoldDB" id="A0A699S1J3"/>
<dbReference type="EMBL" id="BKCJ011130779">
    <property type="protein sequence ID" value="GFC91275.1"/>
    <property type="molecule type" value="Genomic_DNA"/>
</dbReference>
<proteinExistence type="predicted"/>
<evidence type="ECO:0000313" key="1">
    <source>
        <dbReference type="EMBL" id="GFC91275.1"/>
    </source>
</evidence>
<organism evidence="1">
    <name type="scientific">Tanacetum cinerariifolium</name>
    <name type="common">Dalmatian daisy</name>
    <name type="synonym">Chrysanthemum cinerariifolium</name>
    <dbReference type="NCBI Taxonomy" id="118510"/>
    <lineage>
        <taxon>Eukaryota</taxon>
        <taxon>Viridiplantae</taxon>
        <taxon>Streptophyta</taxon>
        <taxon>Embryophyta</taxon>
        <taxon>Tracheophyta</taxon>
        <taxon>Spermatophyta</taxon>
        <taxon>Magnoliopsida</taxon>
        <taxon>eudicotyledons</taxon>
        <taxon>Gunneridae</taxon>
        <taxon>Pentapetalae</taxon>
        <taxon>asterids</taxon>
        <taxon>campanulids</taxon>
        <taxon>Asterales</taxon>
        <taxon>Asteraceae</taxon>
        <taxon>Asteroideae</taxon>
        <taxon>Anthemideae</taxon>
        <taxon>Anthemidinae</taxon>
        <taxon>Tanacetum</taxon>
    </lineage>
</organism>
<gene>
    <name evidence="1" type="ORF">Tci_863245</name>
</gene>
<protein>
    <submittedName>
        <fullName evidence="1">Uncharacterized protein</fullName>
    </submittedName>
</protein>
<comment type="caution">
    <text evidence="1">The sequence shown here is derived from an EMBL/GenBank/DDBJ whole genome shotgun (WGS) entry which is preliminary data.</text>
</comment>